<dbReference type="InterPro" id="IPR037992">
    <property type="entry name" value="TRAPPC6/Trs33"/>
</dbReference>
<dbReference type="InterPro" id="IPR007194">
    <property type="entry name" value="TRAPP_component"/>
</dbReference>
<dbReference type="GO" id="GO:0006888">
    <property type="term" value="P:endoplasmic reticulum to Golgi vesicle-mediated transport"/>
    <property type="evidence" value="ECO:0007669"/>
    <property type="project" value="TreeGrafter"/>
</dbReference>
<gene>
    <name evidence="2" type="ORF">D9758_018648</name>
</gene>
<dbReference type="GO" id="GO:0030008">
    <property type="term" value="C:TRAPP complex"/>
    <property type="evidence" value="ECO:0007669"/>
    <property type="project" value="TreeGrafter"/>
</dbReference>
<dbReference type="EMBL" id="JAACJM010000339">
    <property type="protein sequence ID" value="KAF5329919.1"/>
    <property type="molecule type" value="Genomic_DNA"/>
</dbReference>
<dbReference type="GO" id="GO:0005802">
    <property type="term" value="C:trans-Golgi network"/>
    <property type="evidence" value="ECO:0007669"/>
    <property type="project" value="TreeGrafter"/>
</dbReference>
<evidence type="ECO:0000313" key="3">
    <source>
        <dbReference type="Proteomes" id="UP000559256"/>
    </source>
</evidence>
<comment type="caution">
    <text evidence="2">The sequence shown here is derived from an EMBL/GenBank/DDBJ whole genome shotgun (WGS) entry which is preliminary data.</text>
</comment>
<organism evidence="2 3">
    <name type="scientific">Tetrapyrgos nigripes</name>
    <dbReference type="NCBI Taxonomy" id="182062"/>
    <lineage>
        <taxon>Eukaryota</taxon>
        <taxon>Fungi</taxon>
        <taxon>Dikarya</taxon>
        <taxon>Basidiomycota</taxon>
        <taxon>Agaricomycotina</taxon>
        <taxon>Agaricomycetes</taxon>
        <taxon>Agaricomycetidae</taxon>
        <taxon>Agaricales</taxon>
        <taxon>Marasmiineae</taxon>
        <taxon>Marasmiaceae</taxon>
        <taxon>Tetrapyrgos</taxon>
    </lineage>
</organism>
<reference evidence="2 3" key="1">
    <citation type="journal article" date="2020" name="ISME J.">
        <title>Uncovering the hidden diversity of litter-decomposition mechanisms in mushroom-forming fungi.</title>
        <authorList>
            <person name="Floudas D."/>
            <person name="Bentzer J."/>
            <person name="Ahren D."/>
            <person name="Johansson T."/>
            <person name="Persson P."/>
            <person name="Tunlid A."/>
        </authorList>
    </citation>
    <scope>NUCLEOTIDE SEQUENCE [LARGE SCALE GENOMIC DNA]</scope>
    <source>
        <strain evidence="2 3">CBS 291.85</strain>
    </source>
</reference>
<comment type="similarity">
    <text evidence="1">Belongs to the TRAPP small subunits family. BET3 subfamily.</text>
</comment>
<sequence length="212" mass="23818">MSNLELLQIRQLAGHSESRYSGRSANALCRRRNDGLFLDRSRQHSTCSDCSVQEDIEKEMVDAGLIPPPQPALSTLPLKTENPRDSTVLISLNSRSGKNAAVDEEEEAIRTRLEAIGLHVGANFAERLCRDRSLFTETLDVIKFVCKDLWAACWDRQVDNLRTNHRLTKSIQGIYVLQDNAFKTITCLSSWEGRADATRKAKLGSNSVHDDF</sequence>
<dbReference type="Pfam" id="PF04051">
    <property type="entry name" value="TRAPP"/>
    <property type="match status" value="1"/>
</dbReference>
<dbReference type="InterPro" id="IPR024096">
    <property type="entry name" value="NO_sig/Golgi_transp_ligand-bd"/>
</dbReference>
<name>A0A8H5BVC3_9AGAR</name>
<dbReference type="GO" id="GO:0005801">
    <property type="term" value="C:cis-Golgi network"/>
    <property type="evidence" value="ECO:0007669"/>
    <property type="project" value="TreeGrafter"/>
</dbReference>
<dbReference type="AlphaFoldDB" id="A0A8H5BVC3"/>
<dbReference type="PANTHER" id="PTHR12817:SF0">
    <property type="entry name" value="GEO08327P1"/>
    <property type="match status" value="1"/>
</dbReference>
<evidence type="ECO:0000313" key="2">
    <source>
        <dbReference type="EMBL" id="KAF5329919.1"/>
    </source>
</evidence>
<dbReference type="OrthoDB" id="941624at2759"/>
<dbReference type="SUPFAM" id="SSF111126">
    <property type="entry name" value="Ligand-binding domain in the NO signalling and Golgi transport"/>
    <property type="match status" value="1"/>
</dbReference>
<dbReference type="CDD" id="cd14944">
    <property type="entry name" value="TRAPPC6A_Trs33"/>
    <property type="match status" value="1"/>
</dbReference>
<evidence type="ECO:0000256" key="1">
    <source>
        <dbReference type="ARBA" id="ARBA00006218"/>
    </source>
</evidence>
<dbReference type="PANTHER" id="PTHR12817">
    <property type="entry name" value="TRAFFICKING PROTEIN PARTICLE COMPLEX SUBUNIT 6B"/>
    <property type="match status" value="1"/>
</dbReference>
<proteinExistence type="inferred from homology"/>
<keyword evidence="3" id="KW-1185">Reference proteome</keyword>
<evidence type="ECO:0008006" key="4">
    <source>
        <dbReference type="Google" id="ProtNLM"/>
    </source>
</evidence>
<dbReference type="Gene3D" id="3.30.1380.20">
    <property type="entry name" value="Trafficking protein particle complex subunit 3"/>
    <property type="match status" value="1"/>
</dbReference>
<dbReference type="Proteomes" id="UP000559256">
    <property type="component" value="Unassembled WGS sequence"/>
</dbReference>
<protein>
    <recommendedName>
        <fullName evidence="4">Trafficking protein particle complex subunit 6B</fullName>
    </recommendedName>
</protein>
<accession>A0A8H5BVC3</accession>